<dbReference type="Proteomes" id="UP000032232">
    <property type="component" value="Unassembled WGS sequence"/>
</dbReference>
<comment type="caution">
    <text evidence="1">The sequence shown here is derived from an EMBL/GenBank/DDBJ whole genome shotgun (WGS) entry which is preliminary data.</text>
</comment>
<keyword evidence="2" id="KW-1185">Reference proteome</keyword>
<accession>A0A0D1EI85</accession>
<organism evidence="1 2">
    <name type="scientific">Jannaschia aquimarina</name>
    <dbReference type="NCBI Taxonomy" id="935700"/>
    <lineage>
        <taxon>Bacteria</taxon>
        <taxon>Pseudomonadati</taxon>
        <taxon>Pseudomonadota</taxon>
        <taxon>Alphaproteobacteria</taxon>
        <taxon>Rhodobacterales</taxon>
        <taxon>Roseobacteraceae</taxon>
        <taxon>Jannaschia</taxon>
    </lineage>
</organism>
<dbReference type="EMBL" id="JYFE01000048">
    <property type="protein sequence ID" value="KIT15565.1"/>
    <property type="molecule type" value="Genomic_DNA"/>
</dbReference>
<reference evidence="1 2" key="1">
    <citation type="submission" date="2015-02" db="EMBL/GenBank/DDBJ databases">
        <title>Genome Sequence of Jannaschia aquimarina DSM28248, a member of the Roseobacter clade.</title>
        <authorList>
            <person name="Voget S."/>
            <person name="Daniel R."/>
        </authorList>
    </citation>
    <scope>NUCLEOTIDE SEQUENCE [LARGE SCALE GENOMIC DNA]</scope>
    <source>
        <strain evidence="1 2">GSW-M26</strain>
    </source>
</reference>
<name>A0A0D1EI85_9RHOB</name>
<gene>
    <name evidence="1" type="ORF">jaqu_26620</name>
</gene>
<dbReference type="PATRIC" id="fig|935700.4.peg.2751"/>
<evidence type="ECO:0000313" key="1">
    <source>
        <dbReference type="EMBL" id="KIT15565.1"/>
    </source>
</evidence>
<dbReference type="AlphaFoldDB" id="A0A0D1EI85"/>
<sequence length="114" mass="11735">MLQEVRYVDLDIEQAFAVDDEAHRPSVQDVFAVSVGEPPERSTIDPGAAANDGSAPRVATRLGGAPRIAAGAAAIAYVVLGYHAGGAVTDAFEDERLVATAHAAFTGTSGGLLW</sequence>
<dbReference type="RefSeq" id="WP_141134366.1">
    <property type="nucleotide sequence ID" value="NZ_FZPF01000009.1"/>
</dbReference>
<protein>
    <submittedName>
        <fullName evidence="1">Uncharacterized protein</fullName>
    </submittedName>
</protein>
<evidence type="ECO:0000313" key="2">
    <source>
        <dbReference type="Proteomes" id="UP000032232"/>
    </source>
</evidence>
<proteinExistence type="predicted"/>